<dbReference type="AlphaFoldDB" id="A0A0K2SLS4"/>
<dbReference type="PANTHER" id="PTHR32328">
    <property type="entry name" value="L-SERYL-TRNA(SEC) SELENIUM TRANSFERASE"/>
    <property type="match status" value="1"/>
</dbReference>
<dbReference type="SUPFAM" id="SSF53383">
    <property type="entry name" value="PLP-dependent transferases"/>
    <property type="match status" value="1"/>
</dbReference>
<dbReference type="OrthoDB" id="9787096at2"/>
<dbReference type="PATRIC" id="fig|1555112.3.peg.2256"/>
<evidence type="ECO:0008006" key="8">
    <source>
        <dbReference type="Google" id="ProtNLM"/>
    </source>
</evidence>
<dbReference type="InterPro" id="IPR015424">
    <property type="entry name" value="PyrdxlP-dep_Trfase"/>
</dbReference>
<dbReference type="STRING" id="1555112.LIP_2214"/>
<proteinExistence type="inferred from homology"/>
<dbReference type="Pfam" id="PF03841">
    <property type="entry name" value="SelA"/>
    <property type="match status" value="1"/>
</dbReference>
<comment type="similarity">
    <text evidence="3">Belongs to the SelA family.</text>
</comment>
<dbReference type="Gene3D" id="3.40.640.10">
    <property type="entry name" value="Type I PLP-dependent aspartate aminotransferase-like (Major domain)"/>
    <property type="match status" value="1"/>
</dbReference>
<feature type="region of interest" description="Disordered" evidence="5">
    <location>
        <begin position="373"/>
        <end position="398"/>
    </location>
</feature>
<evidence type="ECO:0000256" key="5">
    <source>
        <dbReference type="SAM" id="MobiDB-lite"/>
    </source>
</evidence>
<dbReference type="KEGG" id="lpil:LIP_2214"/>
<evidence type="ECO:0000256" key="2">
    <source>
        <dbReference type="ARBA" id="ARBA00022898"/>
    </source>
</evidence>
<dbReference type="InterPro" id="IPR018319">
    <property type="entry name" value="SelA-like"/>
</dbReference>
<dbReference type="InterPro" id="IPR015421">
    <property type="entry name" value="PyrdxlP-dep_Trfase_major"/>
</dbReference>
<reference evidence="7" key="1">
    <citation type="submission" date="2015-07" db="EMBL/GenBank/DDBJ databases">
        <title>Complete genome sequence and phylogenetic analysis of Limnochorda pilosa.</title>
        <authorList>
            <person name="Watanabe M."/>
            <person name="Kojima H."/>
            <person name="Fukui M."/>
        </authorList>
    </citation>
    <scope>NUCLEOTIDE SEQUENCE [LARGE SCALE GENOMIC DNA]</scope>
    <source>
        <strain evidence="7">HC45</strain>
    </source>
</reference>
<reference evidence="7" key="2">
    <citation type="journal article" date="2016" name="Int. J. Syst. Evol. Microbiol.">
        <title>Complete genome sequence and cell structure of Limnochorda pilosa, a Gram-negative spore-former within the phylum Firmicutes.</title>
        <authorList>
            <person name="Watanabe M."/>
            <person name="Kojima H."/>
            <person name="Fukui M."/>
        </authorList>
    </citation>
    <scope>NUCLEOTIDE SEQUENCE [LARGE SCALE GENOMIC DNA]</scope>
    <source>
        <strain evidence="7">HC45</strain>
    </source>
</reference>
<gene>
    <name evidence="6" type="ORF">LIP_2214</name>
</gene>
<evidence type="ECO:0000256" key="1">
    <source>
        <dbReference type="ARBA" id="ARBA00001933"/>
    </source>
</evidence>
<comment type="cofactor">
    <cofactor evidence="1 4">
        <name>pyridoxal 5'-phosphate</name>
        <dbReference type="ChEBI" id="CHEBI:597326"/>
    </cofactor>
</comment>
<dbReference type="RefSeq" id="WP_082726626.1">
    <property type="nucleotide sequence ID" value="NZ_AP014924.1"/>
</dbReference>
<organism evidence="6 7">
    <name type="scientific">Limnochorda pilosa</name>
    <dbReference type="NCBI Taxonomy" id="1555112"/>
    <lineage>
        <taxon>Bacteria</taxon>
        <taxon>Bacillati</taxon>
        <taxon>Bacillota</taxon>
        <taxon>Limnochordia</taxon>
        <taxon>Limnochordales</taxon>
        <taxon>Limnochordaceae</taxon>
        <taxon>Limnochorda</taxon>
    </lineage>
</organism>
<evidence type="ECO:0000313" key="6">
    <source>
        <dbReference type="EMBL" id="BAS28055.1"/>
    </source>
</evidence>
<evidence type="ECO:0000256" key="3">
    <source>
        <dbReference type="ARBA" id="ARBA00044507"/>
    </source>
</evidence>
<accession>A0A0K2SLS4</accession>
<evidence type="ECO:0000313" key="7">
    <source>
        <dbReference type="Proteomes" id="UP000065807"/>
    </source>
</evidence>
<name>A0A0K2SLS4_LIMPI</name>
<dbReference type="EMBL" id="AP014924">
    <property type="protein sequence ID" value="BAS28055.1"/>
    <property type="molecule type" value="Genomic_DNA"/>
</dbReference>
<keyword evidence="2 4" id="KW-0663">Pyridoxal phosphate</keyword>
<protein>
    <recommendedName>
        <fullName evidence="8">L-seryl-tRNA selenium transferase</fullName>
    </recommendedName>
</protein>
<feature type="modified residue" description="N6-(pyridoxal phosphate)lysine" evidence="4">
    <location>
        <position position="213"/>
    </location>
</feature>
<keyword evidence="7" id="KW-1185">Reference proteome</keyword>
<dbReference type="GO" id="GO:0004125">
    <property type="term" value="F:L-seryl-tRNA(Sec) selenium transferase activity"/>
    <property type="evidence" value="ECO:0007669"/>
    <property type="project" value="TreeGrafter"/>
</dbReference>
<evidence type="ECO:0000256" key="4">
    <source>
        <dbReference type="PIRSR" id="PIRSR618319-50"/>
    </source>
</evidence>
<dbReference type="PANTHER" id="PTHR32328:SF0">
    <property type="entry name" value="L-SERYL-TRNA(SEC) SELENIUM TRANSFERASE"/>
    <property type="match status" value="1"/>
</dbReference>
<dbReference type="Proteomes" id="UP000065807">
    <property type="component" value="Chromosome"/>
</dbReference>
<sequence>MAVDLVSWLQEHRVINASGTMTDLGASSVPEDVARLVMESLRCFVDMHALQAMASSVIVRATGAEAGCVTGSAAGGVAVAVAGCMTGSDLGAIESLPDTSALSRRVIIQKGHVVNFGVPISQVIRLTGAEVLEIGSATDCRPYQLEHALDRETAAVVYVVSHHTVQSGLLPLGDVARIARQAGVPVIVDAASEYDLRSFIGLGADLAVYSAHKFLAGPTAGIVAGRKDLVRAAYLNQVRGIGRAMKVGKEGIVGAVAALERWLALDHGAQHEAEYRRVRELGEGMERIPGLRAVEVPDPTGNPITRVRVHLDGPNPGRAAAALAQALRTGSPPVAVRDHHVDLGYFELDPCNLLEGDVPVILERMAQSVREGVLKESPSPAPEPVVPGRLGPRRSTYTPDGLPCVDVGQVPWAGQGIPPGGREQALLDWPDAYLGGMGDGGESPGS</sequence>